<organism evidence="2 3">
    <name type="scientific">Undibacterium hunanense</name>
    <dbReference type="NCBI Taxonomy" id="2762292"/>
    <lineage>
        <taxon>Bacteria</taxon>
        <taxon>Pseudomonadati</taxon>
        <taxon>Pseudomonadota</taxon>
        <taxon>Betaproteobacteria</taxon>
        <taxon>Burkholderiales</taxon>
        <taxon>Oxalobacteraceae</taxon>
        <taxon>Undibacterium</taxon>
    </lineage>
</organism>
<keyword evidence="1" id="KW-0732">Signal</keyword>
<evidence type="ECO:0000313" key="2">
    <source>
        <dbReference type="EMBL" id="MBC3919139.1"/>
    </source>
</evidence>
<accession>A0ABR6ZU47</accession>
<keyword evidence="3" id="KW-1185">Reference proteome</keyword>
<protein>
    <submittedName>
        <fullName evidence="2">Uncharacterized protein</fullName>
    </submittedName>
</protein>
<gene>
    <name evidence="2" type="ORF">H8L32_16730</name>
</gene>
<evidence type="ECO:0000313" key="3">
    <source>
        <dbReference type="Proteomes" id="UP000650424"/>
    </source>
</evidence>
<name>A0ABR6ZU47_9BURK</name>
<comment type="caution">
    <text evidence="2">The sequence shown here is derived from an EMBL/GenBank/DDBJ whole genome shotgun (WGS) entry which is preliminary data.</text>
</comment>
<sequence>MNKHIYISSYQGHRLSTHIASLCLAVSMLISSSGALAQTPSPVSVSANSENTTQSTVLAPAPSASSVTAQRFRIENKIDQAVLEKFDAAIKANPAISILEFNGVMDFSGIDIDAIMGLHDRIKQHHLSTTARGLCVGSCALLFMTGYTRTILPAANNRSTRVVLRPITNQYHEFLVEQTDTLIEEIITRSDGKVTKDFIRKIYLVRDDVASIMIQYLAGKSDIHVSFIERAGQKSQPLEPATAEGLGLKIGE</sequence>
<dbReference type="RefSeq" id="WP_186948402.1">
    <property type="nucleotide sequence ID" value="NZ_JACOGF010000008.1"/>
</dbReference>
<evidence type="ECO:0000256" key="1">
    <source>
        <dbReference type="SAM" id="SignalP"/>
    </source>
</evidence>
<reference evidence="2 3" key="1">
    <citation type="submission" date="2020-08" db="EMBL/GenBank/DDBJ databases">
        <title>Novel species isolated from subtropical streams in China.</title>
        <authorList>
            <person name="Lu H."/>
        </authorList>
    </citation>
    <scope>NUCLEOTIDE SEQUENCE [LARGE SCALE GENOMIC DNA]</scope>
    <source>
        <strain evidence="2 3">CY18W</strain>
    </source>
</reference>
<dbReference type="EMBL" id="JACOGF010000008">
    <property type="protein sequence ID" value="MBC3919139.1"/>
    <property type="molecule type" value="Genomic_DNA"/>
</dbReference>
<proteinExistence type="predicted"/>
<feature type="signal peptide" evidence="1">
    <location>
        <begin position="1"/>
        <end position="37"/>
    </location>
</feature>
<feature type="chain" id="PRO_5046343819" evidence="1">
    <location>
        <begin position="38"/>
        <end position="252"/>
    </location>
</feature>
<dbReference type="Proteomes" id="UP000650424">
    <property type="component" value="Unassembled WGS sequence"/>
</dbReference>